<comment type="caution">
    <text evidence="1">The sequence shown here is derived from an EMBL/GenBank/DDBJ whole genome shotgun (WGS) entry which is preliminary data.</text>
</comment>
<proteinExistence type="predicted"/>
<organism evidence="1 2">
    <name type="scientific">Stenotrophomonas terrae</name>
    <dbReference type="NCBI Taxonomy" id="405446"/>
    <lineage>
        <taxon>Bacteria</taxon>
        <taxon>Pseudomonadati</taxon>
        <taxon>Pseudomonadota</taxon>
        <taxon>Gammaproteobacteria</taxon>
        <taxon>Lysobacterales</taxon>
        <taxon>Lysobacteraceae</taxon>
        <taxon>Stenotrophomonas</taxon>
    </lineage>
</organism>
<dbReference type="InterPro" id="IPR015943">
    <property type="entry name" value="WD40/YVTN_repeat-like_dom_sf"/>
</dbReference>
<dbReference type="Gene3D" id="2.130.10.10">
    <property type="entry name" value="YVTN repeat-like/Quinoprotein amine dehydrogenase"/>
    <property type="match status" value="1"/>
</dbReference>
<dbReference type="AlphaFoldDB" id="A0A0R0C8Z6"/>
<dbReference type="PATRIC" id="fig|405446.3.peg.3670"/>
<dbReference type="EMBL" id="LDJJ01000083">
    <property type="protein sequence ID" value="KRG62305.1"/>
    <property type="molecule type" value="Genomic_DNA"/>
</dbReference>
<accession>A0A0R0C8Z6</accession>
<sequence length="647" mass="69471">MDQVLKVLGVLAVAAALAGCGNLGKSNETRINDAIPPGSAVLASKQRLEVQLKAMGQDVAGFEQAYQQRLLQRARECGKDYKVSLFASSESVRDDLAGNTCFAESDAALEEWLVLQRMAVLLTAPPLRALAKPPASFISSNSAFQQPVFAAKAGVVVLETDSKYRLIDMQTSEVLREAEGRLDGGTLSANGRLLTVAAADGGMEVLESATGEVLATYAVSPRRFHWLEGVGAIFSEPAKKGTQRRTMIVLLDATAGKRIPIPLDAASVDQVLPVPGKPNHYLLFSPRRLAEIALQKGKDGWSVQLVSEQPTQFVASDRGLATAVDGSYVVVAQGQLRQFLLADRQHRILPLQPLLINAVWATPRSDELLLRARVAGPVFDYRHYVYSLSRQTLAQVDSTKLTSTQFIFIPSLQRNGVIDQTKIQVLEELPLLPAQAASSAIAQYQEEARVAMSTRTQQWAEMESNLRDIELAAAGASPEHQLLVQRARAALAARNQAVSAAPAAQSRSANAPLAALAGNARIEAVGVYEAANGVHGVGIQRQAGSIQVRVRRSNAPTILVLSAYEPVNWMLTVESGANLQAVLVGGYHQGQVFGAGNARIMQLGRNYAYKRGDGGYSALDAEVQRLTGKSIGVFQGRYDGTTFVTGL</sequence>
<dbReference type="RefSeq" id="WP_057630596.1">
    <property type="nucleotide sequence ID" value="NZ_LDJJ01000083.1"/>
</dbReference>
<name>A0A0R0C8Z6_9GAMM</name>
<dbReference type="OrthoDB" id="5523842at2"/>
<evidence type="ECO:0000313" key="1">
    <source>
        <dbReference type="EMBL" id="KRG62305.1"/>
    </source>
</evidence>
<evidence type="ECO:0008006" key="3">
    <source>
        <dbReference type="Google" id="ProtNLM"/>
    </source>
</evidence>
<dbReference type="InterPro" id="IPR011048">
    <property type="entry name" value="Haem_d1_sf"/>
</dbReference>
<dbReference type="SUPFAM" id="SSF51004">
    <property type="entry name" value="C-terminal (heme d1) domain of cytochrome cd1-nitrite reductase"/>
    <property type="match status" value="1"/>
</dbReference>
<reference evidence="1 2" key="1">
    <citation type="submission" date="2015-05" db="EMBL/GenBank/DDBJ databases">
        <title>Genome sequencing and analysis of members of genus Stenotrophomonas.</title>
        <authorList>
            <person name="Patil P.P."/>
            <person name="Midha S."/>
            <person name="Patil P.B."/>
        </authorList>
    </citation>
    <scope>NUCLEOTIDE SEQUENCE [LARGE SCALE GENOMIC DNA]</scope>
    <source>
        <strain evidence="1 2">DSM 18941</strain>
    </source>
</reference>
<gene>
    <name evidence="1" type="ORF">ABB27_18255</name>
</gene>
<keyword evidence="2" id="KW-1185">Reference proteome</keyword>
<dbReference type="PROSITE" id="PS51257">
    <property type="entry name" value="PROKAR_LIPOPROTEIN"/>
    <property type="match status" value="1"/>
</dbReference>
<evidence type="ECO:0000313" key="2">
    <source>
        <dbReference type="Proteomes" id="UP000051863"/>
    </source>
</evidence>
<protein>
    <recommendedName>
        <fullName evidence="3">Lipoprotein</fullName>
    </recommendedName>
</protein>
<dbReference type="Proteomes" id="UP000051863">
    <property type="component" value="Unassembled WGS sequence"/>
</dbReference>